<keyword evidence="7" id="KW-1185">Reference proteome</keyword>
<dbReference type="InterPro" id="IPR012340">
    <property type="entry name" value="NA-bd_OB-fold"/>
</dbReference>
<feature type="region of interest" description="Disordered" evidence="4">
    <location>
        <begin position="186"/>
        <end position="209"/>
    </location>
</feature>
<evidence type="ECO:0000313" key="6">
    <source>
        <dbReference type="EMBL" id="ODV84497.1"/>
    </source>
</evidence>
<dbReference type="SUPFAM" id="SSF47616">
    <property type="entry name" value="GST C-terminal domain-like"/>
    <property type="match status" value="1"/>
</dbReference>
<dbReference type="PANTHER" id="PTHR11586">
    <property type="entry name" value="TRNA-AMINOACYLATION COFACTOR ARC1 FAMILY MEMBER"/>
    <property type="match status" value="1"/>
</dbReference>
<feature type="domain" description="TRNA-binding" evidence="5">
    <location>
        <begin position="208"/>
        <end position="311"/>
    </location>
</feature>
<evidence type="ECO:0000256" key="1">
    <source>
        <dbReference type="ARBA" id="ARBA00022555"/>
    </source>
</evidence>
<evidence type="ECO:0000256" key="4">
    <source>
        <dbReference type="SAM" id="MobiDB-lite"/>
    </source>
</evidence>
<keyword evidence="2 3" id="KW-0694">RNA-binding</keyword>
<feature type="compositionally biased region" description="Basic and acidic residues" evidence="4">
    <location>
        <begin position="186"/>
        <end position="198"/>
    </location>
</feature>
<protein>
    <recommendedName>
        <fullName evidence="5">tRNA-binding domain-containing protein</fullName>
    </recommendedName>
</protein>
<dbReference type="InterPro" id="IPR051270">
    <property type="entry name" value="Tyrosine-tRNA_ligase_regulator"/>
</dbReference>
<sequence length="376" mass="42459">MSSSITELLNQLTITESSLVPESKLSTEELALKSQWETLTPERLQESLNSLNDSLRTKTYIVGNKPTITDITVFKAVFELACKITSFEDIAKSRHILRWIDLIQNTLITNLQNDDKLKINFELELPKEIKEKKKKEEAKKDDLNKKIEIKKQQNVAKKEESIKKANSKPMDEESLRLAKEAKEQKKLAKAKAKAESDAKLAQSQQPPNPSMIDFRVGFIEKAIKHPDADSLYVSTIQMGDSEGPRTVCSGLVKHFELQEMQERYVIVIANLKPVTMRGIKSSAMVLCASNAEDKVEFVNPPIGSKPGDKIFFEGYDGEPEKVLNPKKKIWETCQPNFSTNESFEVIYKQEGKPDAKLINKDGQLCKNSTIVNASVR</sequence>
<dbReference type="PROSITE" id="PS50886">
    <property type="entry name" value="TRBD"/>
    <property type="match status" value="1"/>
</dbReference>
<dbReference type="InterPro" id="IPR002547">
    <property type="entry name" value="tRNA-bd_dom"/>
</dbReference>
<dbReference type="Gene3D" id="1.20.1050.10">
    <property type="match status" value="1"/>
</dbReference>
<keyword evidence="1 3" id="KW-0820">tRNA-binding</keyword>
<dbReference type="FunFam" id="2.40.50.140:FF:000199">
    <property type="entry name" value="tRNA-aminoacylation cofactor ARC1"/>
    <property type="match status" value="1"/>
</dbReference>
<dbReference type="GO" id="GO:0017102">
    <property type="term" value="C:methionyl glutamyl tRNA synthetase complex"/>
    <property type="evidence" value="ECO:0007669"/>
    <property type="project" value="TreeGrafter"/>
</dbReference>
<dbReference type="CDD" id="cd02799">
    <property type="entry name" value="tRNA_bind_EMAP-II_like"/>
    <property type="match status" value="1"/>
</dbReference>
<dbReference type="Gene3D" id="2.40.50.140">
    <property type="entry name" value="Nucleic acid-binding proteins"/>
    <property type="match status" value="1"/>
</dbReference>
<dbReference type="InterPro" id="IPR036282">
    <property type="entry name" value="Glutathione-S-Trfase_C_sf"/>
</dbReference>
<accession>A0A1E4SYC2</accession>
<evidence type="ECO:0000256" key="3">
    <source>
        <dbReference type="PROSITE-ProRule" id="PRU00209"/>
    </source>
</evidence>
<reference evidence="7" key="1">
    <citation type="submission" date="2016-04" db="EMBL/GenBank/DDBJ databases">
        <title>Comparative genomics of biotechnologically important yeasts.</title>
        <authorList>
            <consortium name="DOE Joint Genome Institute"/>
            <person name="Riley R."/>
            <person name="Haridas S."/>
            <person name="Wolfe K.H."/>
            <person name="Lopes M.R."/>
            <person name="Hittinger C.T."/>
            <person name="Goker M."/>
            <person name="Salamov A."/>
            <person name="Wisecaver J."/>
            <person name="Long T.M."/>
            <person name="Aerts A.L."/>
            <person name="Barry K."/>
            <person name="Choi C."/>
            <person name="Clum A."/>
            <person name="Coughlan A.Y."/>
            <person name="Deshpande S."/>
            <person name="Douglass A.P."/>
            <person name="Hanson S.J."/>
            <person name="Klenk H.-P."/>
            <person name="Labutti K."/>
            <person name="Lapidus A."/>
            <person name="Lindquist E."/>
            <person name="Lipzen A."/>
            <person name="Meier-Kolthoff J.P."/>
            <person name="Ohm R.A."/>
            <person name="Otillar R.P."/>
            <person name="Pangilinan J."/>
            <person name="Peng Y."/>
            <person name="Rokas A."/>
            <person name="Rosa C.A."/>
            <person name="Scheuner C."/>
            <person name="Sibirny A.A."/>
            <person name="Slot J.C."/>
            <person name="Stielow J.B."/>
            <person name="Sun H."/>
            <person name="Kurtzman C.P."/>
            <person name="Blackwell M."/>
            <person name="Grigoriev I.V."/>
            <person name="Jeffries T.W."/>
        </authorList>
    </citation>
    <scope>NUCLEOTIDE SEQUENCE [LARGE SCALE GENOMIC DNA]</scope>
    <source>
        <strain evidence="7">NRRL YB-2248</strain>
    </source>
</reference>
<evidence type="ECO:0000313" key="7">
    <source>
        <dbReference type="Proteomes" id="UP000094801"/>
    </source>
</evidence>
<dbReference type="EMBL" id="KV453856">
    <property type="protein sequence ID" value="ODV84497.1"/>
    <property type="molecule type" value="Genomic_DNA"/>
</dbReference>
<dbReference type="Proteomes" id="UP000094801">
    <property type="component" value="Unassembled WGS sequence"/>
</dbReference>
<dbReference type="SUPFAM" id="SSF50249">
    <property type="entry name" value="Nucleic acid-binding proteins"/>
    <property type="match status" value="1"/>
</dbReference>
<evidence type="ECO:0000259" key="5">
    <source>
        <dbReference type="PROSITE" id="PS50886"/>
    </source>
</evidence>
<dbReference type="Pfam" id="PF01588">
    <property type="entry name" value="tRNA_bind"/>
    <property type="match status" value="1"/>
</dbReference>
<proteinExistence type="predicted"/>
<dbReference type="OrthoDB" id="19141at2759"/>
<dbReference type="InterPro" id="IPR053836">
    <property type="entry name" value="Arc1-like_N"/>
</dbReference>
<feature type="region of interest" description="Disordered" evidence="4">
    <location>
        <begin position="156"/>
        <end position="175"/>
    </location>
</feature>
<organism evidence="6 7">
    <name type="scientific">[Candida] arabinofermentans NRRL YB-2248</name>
    <dbReference type="NCBI Taxonomy" id="983967"/>
    <lineage>
        <taxon>Eukaryota</taxon>
        <taxon>Fungi</taxon>
        <taxon>Dikarya</taxon>
        <taxon>Ascomycota</taxon>
        <taxon>Saccharomycotina</taxon>
        <taxon>Pichiomycetes</taxon>
        <taxon>Pichiales</taxon>
        <taxon>Pichiaceae</taxon>
        <taxon>Ogataea</taxon>
        <taxon>Ogataea/Candida clade</taxon>
    </lineage>
</organism>
<dbReference type="Pfam" id="PF21972">
    <property type="entry name" value="Arc1p_N_like"/>
    <property type="match status" value="1"/>
</dbReference>
<dbReference type="GO" id="GO:0000049">
    <property type="term" value="F:tRNA binding"/>
    <property type="evidence" value="ECO:0007669"/>
    <property type="project" value="UniProtKB-UniRule"/>
</dbReference>
<gene>
    <name evidence="6" type="ORF">CANARDRAFT_200595</name>
</gene>
<name>A0A1E4SYC2_9ASCO</name>
<evidence type="ECO:0000256" key="2">
    <source>
        <dbReference type="ARBA" id="ARBA00022884"/>
    </source>
</evidence>
<dbReference type="STRING" id="983967.A0A1E4SYC2"/>
<dbReference type="AlphaFoldDB" id="A0A1E4SYC2"/>
<dbReference type="PANTHER" id="PTHR11586:SF33">
    <property type="entry name" value="AMINOACYL TRNA SYNTHASE COMPLEX-INTERACTING MULTIFUNCTIONAL PROTEIN 1"/>
    <property type="match status" value="1"/>
</dbReference>